<dbReference type="CDD" id="cd06308">
    <property type="entry name" value="PBP1_sensor_kinase-like"/>
    <property type="match status" value="1"/>
</dbReference>
<keyword evidence="3" id="KW-0732">Signal</keyword>
<dbReference type="PANTHER" id="PTHR46847">
    <property type="entry name" value="D-ALLOSE-BINDING PERIPLASMIC PROTEIN-RELATED"/>
    <property type="match status" value="1"/>
</dbReference>
<dbReference type="PANTHER" id="PTHR46847:SF3">
    <property type="entry name" value="GALACTOFURANOSE-BINDING PROTEIN YTFQ"/>
    <property type="match status" value="1"/>
</dbReference>
<proteinExistence type="inferred from homology"/>
<dbReference type="Gene3D" id="3.40.50.2300">
    <property type="match status" value="2"/>
</dbReference>
<evidence type="ECO:0000313" key="6">
    <source>
        <dbReference type="Proteomes" id="UP000240638"/>
    </source>
</evidence>
<evidence type="ECO:0000313" key="5">
    <source>
        <dbReference type="EMBL" id="PTB17928.1"/>
    </source>
</evidence>
<gene>
    <name evidence="5" type="ORF">C9I57_25755</name>
</gene>
<dbReference type="RefSeq" id="WP_107153420.1">
    <property type="nucleotide sequence ID" value="NZ_PYUC01000015.1"/>
</dbReference>
<sequence>MDKQRRIILAGLAAAPLAGAAGAIGALISQPVFAQTAGKKYRFGFSQVTTVEPWRVQFNKDMKAEAAKHPGVDLIIADAGDRTDKQNADMENFIAQKMDAIFISPKESAGLTGVVEKAYKAGIPVFVLDRKVNGDAYTQFIGGDNVQIGQKAGEFIVKLMGGPGAAKGNLVEIWGGFGAQPAHDRHDGAFSVIGKQSGIKLVGERVDCDWKQDKAYEYMKTVLRMNPKIDVVYGHNDPMAYGAYLAAKDAGREKNIKFVGIDGLPQEGATWVEQGLLAGTFMYPTPGAEGIRQALKLLSGEKIPKEVTLATQGIFPDNAKTYIASH</sequence>
<accession>A0A2T3XN54</accession>
<dbReference type="GO" id="GO:0030246">
    <property type="term" value="F:carbohydrate binding"/>
    <property type="evidence" value="ECO:0007669"/>
    <property type="project" value="UniProtKB-ARBA"/>
</dbReference>
<organism evidence="5 6">
    <name type="scientific">Trinickia symbiotica</name>
    <dbReference type="NCBI Taxonomy" id="863227"/>
    <lineage>
        <taxon>Bacteria</taxon>
        <taxon>Pseudomonadati</taxon>
        <taxon>Pseudomonadota</taxon>
        <taxon>Betaproteobacteria</taxon>
        <taxon>Burkholderiales</taxon>
        <taxon>Burkholderiaceae</taxon>
        <taxon>Trinickia</taxon>
    </lineage>
</organism>
<feature type="domain" description="Periplasmic binding protein" evidence="4">
    <location>
        <begin position="43"/>
        <end position="302"/>
    </location>
</feature>
<comment type="subcellular location">
    <subcellularLocation>
        <location evidence="1">Cell envelope</location>
    </subcellularLocation>
</comment>
<dbReference type="EMBL" id="PYUC01000015">
    <property type="protein sequence ID" value="PTB17928.1"/>
    <property type="molecule type" value="Genomic_DNA"/>
</dbReference>
<evidence type="ECO:0000256" key="2">
    <source>
        <dbReference type="ARBA" id="ARBA00007639"/>
    </source>
</evidence>
<name>A0A2T3XN54_9BURK</name>
<comment type="similarity">
    <text evidence="2">Belongs to the bacterial solute-binding protein 2 family.</text>
</comment>
<dbReference type="GO" id="GO:0030313">
    <property type="term" value="C:cell envelope"/>
    <property type="evidence" value="ECO:0007669"/>
    <property type="project" value="UniProtKB-SubCell"/>
</dbReference>
<dbReference type="SUPFAM" id="SSF53822">
    <property type="entry name" value="Periplasmic binding protein-like I"/>
    <property type="match status" value="1"/>
</dbReference>
<dbReference type="AlphaFoldDB" id="A0A2T3XN54"/>
<protein>
    <submittedName>
        <fullName evidence="5">Sugar ABC transporter substrate-binding protein</fullName>
    </submittedName>
</protein>
<dbReference type="Proteomes" id="UP000240638">
    <property type="component" value="Unassembled WGS sequence"/>
</dbReference>
<evidence type="ECO:0000259" key="4">
    <source>
        <dbReference type="Pfam" id="PF13407"/>
    </source>
</evidence>
<dbReference type="InterPro" id="IPR028082">
    <property type="entry name" value="Peripla_BP_I"/>
</dbReference>
<dbReference type="Pfam" id="PF13407">
    <property type="entry name" value="Peripla_BP_4"/>
    <property type="match status" value="1"/>
</dbReference>
<dbReference type="InterPro" id="IPR025997">
    <property type="entry name" value="SBP_2_dom"/>
</dbReference>
<evidence type="ECO:0000256" key="1">
    <source>
        <dbReference type="ARBA" id="ARBA00004196"/>
    </source>
</evidence>
<comment type="caution">
    <text evidence="5">The sequence shown here is derived from an EMBL/GenBank/DDBJ whole genome shotgun (WGS) entry which is preliminary data.</text>
</comment>
<evidence type="ECO:0000256" key="3">
    <source>
        <dbReference type="ARBA" id="ARBA00022729"/>
    </source>
</evidence>
<reference evidence="5 6" key="1">
    <citation type="submission" date="2018-03" db="EMBL/GenBank/DDBJ databases">
        <title>Whole genome analyses suggest that Burkholderia sensu lato contains two further novel genera in the rhizoxinica-symbiotica group Mycetohabitans gen. nov., and Trinickia gen. nov.: implications for the evolution of diazotrophy and nodulation in the Burkholderiaceae.</title>
        <authorList>
            <person name="Estrada De Los Santos P."/>
            <person name="Palmer M."/>
            <person name="Chavez-Ramirez B."/>
            <person name="Steenkamp E.T."/>
            <person name="Hirsch A.M."/>
            <person name="Manyaka P."/>
            <person name="Maluk M."/>
            <person name="Lafos M."/>
            <person name="Crook M."/>
            <person name="Gross E."/>
            <person name="Simon M.F."/>
            <person name="Bueno Dos Reis Junior F."/>
            <person name="Poole P.S."/>
            <person name="Venter S.N."/>
            <person name="James E.K."/>
        </authorList>
    </citation>
    <scope>NUCLEOTIDE SEQUENCE [LARGE SCALE GENOMIC DNA]</scope>
    <source>
        <strain evidence="5 6">JPY-366</strain>
    </source>
</reference>